<reference evidence="9 10" key="1">
    <citation type="submission" date="2018-03" db="EMBL/GenBank/DDBJ databases">
        <title>Bacillus urumqiensis sp. nov., a moderately haloalkaliphilic bacterium isolated from a salt lake.</title>
        <authorList>
            <person name="Zhao B."/>
            <person name="Liao Z."/>
        </authorList>
    </citation>
    <scope>NUCLEOTIDE SEQUENCE [LARGE SCALE GENOMIC DNA]</scope>
    <source>
        <strain evidence="9 10">BZ-SZ-XJ18</strain>
    </source>
</reference>
<dbReference type="InterPro" id="IPR032813">
    <property type="entry name" value="Na_H_antiport_N"/>
</dbReference>
<dbReference type="OrthoDB" id="9772446at2"/>
<keyword evidence="4 6" id="KW-1133">Transmembrane helix</keyword>
<evidence type="ECO:0000313" key="9">
    <source>
        <dbReference type="EMBL" id="PRO65289.1"/>
    </source>
</evidence>
<dbReference type="PANTHER" id="PTHR37821:SF1">
    <property type="entry name" value="AMINO ACID TRANSPORTER YUIF-RELATED"/>
    <property type="match status" value="1"/>
</dbReference>
<evidence type="ECO:0000256" key="2">
    <source>
        <dbReference type="ARBA" id="ARBA00022475"/>
    </source>
</evidence>
<keyword evidence="5 6" id="KW-0472">Membrane</keyword>
<evidence type="ECO:0000256" key="4">
    <source>
        <dbReference type="ARBA" id="ARBA00022989"/>
    </source>
</evidence>
<evidence type="ECO:0000256" key="3">
    <source>
        <dbReference type="ARBA" id="ARBA00022692"/>
    </source>
</evidence>
<keyword evidence="2" id="KW-1003">Cell membrane</keyword>
<feature type="transmembrane region" description="Helical" evidence="6">
    <location>
        <begin position="428"/>
        <end position="445"/>
    </location>
</feature>
<feature type="transmembrane region" description="Helical" evidence="6">
    <location>
        <begin position="55"/>
        <end position="77"/>
    </location>
</feature>
<feature type="transmembrane region" description="Helical" evidence="6">
    <location>
        <begin position="376"/>
        <end position="394"/>
    </location>
</feature>
<comment type="caution">
    <text evidence="9">The sequence shown here is derived from an EMBL/GenBank/DDBJ whole genome shotgun (WGS) entry which is preliminary data.</text>
</comment>
<dbReference type="GO" id="GO:0005886">
    <property type="term" value="C:plasma membrane"/>
    <property type="evidence" value="ECO:0007669"/>
    <property type="project" value="UniProtKB-SubCell"/>
</dbReference>
<sequence length="446" mass="46883">MNAVIIAVLVMIGLSLARIHVVVALIAGAAAGGLTAGLGVEGTLAAFSEGLGSNALIALSYGLLGAFAVAVSYTGLPKLMINAALKVLSTKEDTRRRGLMKVLILLVIVFISSLSQNLVPVHIAFIPLLIPPMLQVFNELYLDRRAAASALTFGLKAPYMLIPAGYGAIYHQTIQENMEASGMSIPFEAVQDALIIPVAGMVVGLFIALFFSYRKPRTYEDRPLAVEEEESAQFSTFGIACAVLSIVVVLVVQVQTDSMIAGAFSGLLLLYIYFIVLRITSGFTLSDADDILTNGMKMLAFIGFVMITAGGFAEVIRETGHVDSLVNTAAQWVDGRMGLAAAVMLIIGLFITMGIGSSFATVPILAAVFVPLGESLGFSMLAIISLIGTAGALGDAGSPASDSTLGPTAGLNADGQHNHIWDTVVPTFIHYNIPLLIFGWIAAMIL</sequence>
<evidence type="ECO:0000256" key="1">
    <source>
        <dbReference type="ARBA" id="ARBA00004651"/>
    </source>
</evidence>
<proteinExistence type="predicted"/>
<name>A0A2P6MG68_ALKUR</name>
<dbReference type="InterPro" id="IPR052576">
    <property type="entry name" value="AA_Transporter-Related"/>
</dbReference>
<feature type="transmembrane region" description="Helical" evidence="6">
    <location>
        <begin position="258"/>
        <end position="277"/>
    </location>
</feature>
<feature type="transmembrane region" description="Helical" evidence="6">
    <location>
        <begin position="337"/>
        <end position="369"/>
    </location>
</feature>
<organism evidence="9 10">
    <name type="scientific">Alkalicoccus urumqiensis</name>
    <name type="common">Bacillus urumqiensis</name>
    <dbReference type="NCBI Taxonomy" id="1548213"/>
    <lineage>
        <taxon>Bacteria</taxon>
        <taxon>Bacillati</taxon>
        <taxon>Bacillota</taxon>
        <taxon>Bacilli</taxon>
        <taxon>Bacillales</taxon>
        <taxon>Bacillaceae</taxon>
        <taxon>Alkalicoccus</taxon>
    </lineage>
</organism>
<evidence type="ECO:0000313" key="10">
    <source>
        <dbReference type="Proteomes" id="UP000243650"/>
    </source>
</evidence>
<gene>
    <name evidence="9" type="ORF">C6I21_10845</name>
</gene>
<evidence type="ECO:0000259" key="8">
    <source>
        <dbReference type="Pfam" id="PF13726"/>
    </source>
</evidence>
<feature type="transmembrane region" description="Helical" evidence="6">
    <location>
        <begin position="121"/>
        <end position="141"/>
    </location>
</feature>
<feature type="domain" description="Na+/H+ antiporter NhaC-like C-terminal" evidence="7">
    <location>
        <begin position="151"/>
        <end position="440"/>
    </location>
</feature>
<feature type="transmembrane region" description="Helical" evidence="6">
    <location>
        <begin position="98"/>
        <end position="115"/>
    </location>
</feature>
<keyword evidence="3 6" id="KW-0812">Transmembrane</keyword>
<accession>A0A2P6MG68</accession>
<protein>
    <submittedName>
        <fullName evidence="9">Sodium:proton antiporter</fullName>
    </submittedName>
</protein>
<dbReference type="Pfam" id="PF13726">
    <property type="entry name" value="Na_H_antiport_2"/>
    <property type="match status" value="1"/>
</dbReference>
<feature type="transmembrane region" description="Helical" evidence="6">
    <location>
        <begin position="194"/>
        <end position="213"/>
    </location>
</feature>
<dbReference type="AlphaFoldDB" id="A0A2P6MG68"/>
<dbReference type="Pfam" id="PF03553">
    <property type="entry name" value="Na_H_antiporter"/>
    <property type="match status" value="1"/>
</dbReference>
<feature type="transmembrane region" description="Helical" evidence="6">
    <location>
        <begin position="298"/>
        <end position="317"/>
    </location>
</feature>
<dbReference type="PANTHER" id="PTHR37821">
    <property type="entry name" value="AMINO ACID TRANSPORTER YUIF-RELATED"/>
    <property type="match status" value="1"/>
</dbReference>
<evidence type="ECO:0000256" key="5">
    <source>
        <dbReference type="ARBA" id="ARBA00023136"/>
    </source>
</evidence>
<dbReference type="EMBL" id="PVNS01000009">
    <property type="protein sequence ID" value="PRO65289.1"/>
    <property type="molecule type" value="Genomic_DNA"/>
</dbReference>
<comment type="subcellular location">
    <subcellularLocation>
        <location evidence="1">Cell membrane</location>
        <topology evidence="1">Multi-pass membrane protein</topology>
    </subcellularLocation>
</comment>
<feature type="transmembrane region" description="Helical" evidence="6">
    <location>
        <begin position="234"/>
        <end position="252"/>
    </location>
</feature>
<feature type="transmembrane region" description="Helical" evidence="6">
    <location>
        <begin position="153"/>
        <end position="174"/>
    </location>
</feature>
<dbReference type="InterPro" id="IPR018461">
    <property type="entry name" value="Na/H_Antiport_NhaC-like_C"/>
</dbReference>
<evidence type="ECO:0000259" key="7">
    <source>
        <dbReference type="Pfam" id="PF03553"/>
    </source>
</evidence>
<keyword evidence="10" id="KW-1185">Reference proteome</keyword>
<dbReference type="RefSeq" id="WP_105959489.1">
    <property type="nucleotide sequence ID" value="NZ_PVNS01000009.1"/>
</dbReference>
<evidence type="ECO:0000256" key="6">
    <source>
        <dbReference type="SAM" id="Phobius"/>
    </source>
</evidence>
<feature type="domain" description="Putative Na+/H+ antiporter N-terminal" evidence="8">
    <location>
        <begin position="2"/>
        <end position="87"/>
    </location>
</feature>
<dbReference type="Proteomes" id="UP000243650">
    <property type="component" value="Unassembled WGS sequence"/>
</dbReference>